<feature type="transmembrane region" description="Helical" evidence="1">
    <location>
        <begin position="96"/>
        <end position="116"/>
    </location>
</feature>
<feature type="transmembrane region" description="Helical" evidence="1">
    <location>
        <begin position="37"/>
        <end position="58"/>
    </location>
</feature>
<accession>A0A7Z0VPD7</accession>
<evidence type="ECO:0000313" key="2">
    <source>
        <dbReference type="EMBL" id="ODJ89432.1"/>
    </source>
</evidence>
<feature type="transmembrane region" description="Helical" evidence="1">
    <location>
        <begin position="67"/>
        <end position="84"/>
    </location>
</feature>
<dbReference type="Proteomes" id="UP000094769">
    <property type="component" value="Unassembled WGS sequence"/>
</dbReference>
<name>A0A7Z0VPD7_9GAMM</name>
<dbReference type="OrthoDB" id="7064080at2"/>
<sequence length="128" mass="14547">MAKQIILVRLSYWIAALADFAIAILTWMPERMGVDEVVYPGGLASVIAFSWGVMLLIADRKPIERKWILIPTILVVALIAAIRTKFSLDGTIEFSFPLLLFAITLIILMAFSYYYASKMQMSKNKRDR</sequence>
<dbReference type="AlphaFoldDB" id="A0A7Z0VPD7"/>
<keyword evidence="1" id="KW-1133">Transmembrane helix</keyword>
<keyword evidence="1" id="KW-0812">Transmembrane</keyword>
<keyword evidence="3" id="KW-1185">Reference proteome</keyword>
<dbReference type="EMBL" id="MARB01000002">
    <property type="protein sequence ID" value="ODJ89432.1"/>
    <property type="molecule type" value="Genomic_DNA"/>
</dbReference>
<evidence type="ECO:0000313" key="3">
    <source>
        <dbReference type="Proteomes" id="UP000094769"/>
    </source>
</evidence>
<proteinExistence type="predicted"/>
<protein>
    <submittedName>
        <fullName evidence="2">Uncharacterized protein</fullName>
    </submittedName>
</protein>
<gene>
    <name evidence="2" type="ORF">CODIS_05310</name>
</gene>
<reference evidence="2 3" key="1">
    <citation type="submission" date="2016-06" db="EMBL/GenBank/DDBJ databases">
        <title>Genome sequence of endosymbiont of Candidatus Endolucinida thiodiazotropha.</title>
        <authorList>
            <person name="Poehlein A."/>
            <person name="Koenig S."/>
            <person name="Heiden S.E."/>
            <person name="Thuermer A."/>
            <person name="Voget S."/>
            <person name="Daniel R."/>
            <person name="Markert S."/>
            <person name="Gros O."/>
            <person name="Schweder T."/>
        </authorList>
    </citation>
    <scope>NUCLEOTIDE SEQUENCE [LARGE SCALE GENOMIC DNA]</scope>
    <source>
        <strain evidence="2 3">COS</strain>
    </source>
</reference>
<feature type="transmembrane region" description="Helical" evidence="1">
    <location>
        <begin position="7"/>
        <end position="25"/>
    </location>
</feature>
<keyword evidence="1" id="KW-0472">Membrane</keyword>
<comment type="caution">
    <text evidence="2">The sequence shown here is derived from an EMBL/GenBank/DDBJ whole genome shotgun (WGS) entry which is preliminary data.</text>
</comment>
<evidence type="ECO:0000256" key="1">
    <source>
        <dbReference type="SAM" id="Phobius"/>
    </source>
</evidence>
<organism evidence="2 3">
    <name type="scientific">Candidatus Thiodiazotropha endolucinida</name>
    <dbReference type="NCBI Taxonomy" id="1655433"/>
    <lineage>
        <taxon>Bacteria</taxon>
        <taxon>Pseudomonadati</taxon>
        <taxon>Pseudomonadota</taxon>
        <taxon>Gammaproteobacteria</taxon>
        <taxon>Chromatiales</taxon>
        <taxon>Sedimenticolaceae</taxon>
        <taxon>Candidatus Thiodiazotropha</taxon>
    </lineage>
</organism>
<dbReference type="RefSeq" id="WP_069121151.1">
    <property type="nucleotide sequence ID" value="NZ_MARB01000002.1"/>
</dbReference>